<feature type="non-terminal residue" evidence="2">
    <location>
        <position position="286"/>
    </location>
</feature>
<evidence type="ECO:0000259" key="1">
    <source>
        <dbReference type="Pfam" id="PF10551"/>
    </source>
</evidence>
<organism evidence="2 3">
    <name type="scientific">Lentinus brumalis</name>
    <dbReference type="NCBI Taxonomy" id="2498619"/>
    <lineage>
        <taxon>Eukaryota</taxon>
        <taxon>Fungi</taxon>
        <taxon>Dikarya</taxon>
        <taxon>Basidiomycota</taxon>
        <taxon>Agaricomycotina</taxon>
        <taxon>Agaricomycetes</taxon>
        <taxon>Polyporales</taxon>
        <taxon>Polyporaceae</taxon>
        <taxon>Lentinus</taxon>
    </lineage>
</organism>
<dbReference type="InterPro" id="IPR018289">
    <property type="entry name" value="MULE_transposase_dom"/>
</dbReference>
<proteinExistence type="predicted"/>
<feature type="domain" description="MULE transposase" evidence="1">
    <location>
        <begin position="10"/>
        <end position="104"/>
    </location>
</feature>
<feature type="non-terminal residue" evidence="2">
    <location>
        <position position="1"/>
    </location>
</feature>
<gene>
    <name evidence="2" type="ORF">OH76DRAFT_1314939</name>
</gene>
<name>A0A371CPH3_9APHY</name>
<reference evidence="2 3" key="1">
    <citation type="journal article" date="2018" name="Biotechnol. Biofuels">
        <title>Integrative visual omics of the white-rot fungus Polyporus brumalis exposes the biotechnological potential of its oxidative enzymes for delignifying raw plant biomass.</title>
        <authorList>
            <person name="Miyauchi S."/>
            <person name="Rancon A."/>
            <person name="Drula E."/>
            <person name="Hage H."/>
            <person name="Chaduli D."/>
            <person name="Favel A."/>
            <person name="Grisel S."/>
            <person name="Henrissat B."/>
            <person name="Herpoel-Gimbert I."/>
            <person name="Ruiz-Duenas F.J."/>
            <person name="Chevret D."/>
            <person name="Hainaut M."/>
            <person name="Lin J."/>
            <person name="Wang M."/>
            <person name="Pangilinan J."/>
            <person name="Lipzen A."/>
            <person name="Lesage-Meessen L."/>
            <person name="Navarro D."/>
            <person name="Riley R."/>
            <person name="Grigoriev I.V."/>
            <person name="Zhou S."/>
            <person name="Raouche S."/>
            <person name="Rosso M.N."/>
        </authorList>
    </citation>
    <scope>NUCLEOTIDE SEQUENCE [LARGE SCALE GENOMIC DNA]</scope>
    <source>
        <strain evidence="2 3">BRFM 1820</strain>
    </source>
</reference>
<sequence length="286" mass="33916">QWGGRIRELALDSTWSTNGSRYELYALLGEVYGSGLPLGFLLLRSSPEGEKGGKERFLTAFLTAVRDEWHIEAVFTLTDKDWSEINAFRATYPHAKHQLCYWHCLRAIKTRLSILRRMPAYYNAEEAHKEFSWIDEDFVPSQQRTDTDGEKRSVDPEYIFCPAPHRKQLLHLFTKHFCQHSFFPEPGIPPESHTSESIRRGAVFEMYTFCHERGLAEVWGYMWTSWYSPRRWPLWARSTSEDRISRLRTTMTVEKFWQQLKGDYLKHLKRPRLDQLLYILIYRVTP</sequence>
<keyword evidence="3" id="KW-1185">Reference proteome</keyword>
<dbReference type="OrthoDB" id="2437251at2759"/>
<dbReference type="Proteomes" id="UP000256964">
    <property type="component" value="Unassembled WGS sequence"/>
</dbReference>
<evidence type="ECO:0000313" key="2">
    <source>
        <dbReference type="EMBL" id="RDX42198.1"/>
    </source>
</evidence>
<evidence type="ECO:0000313" key="3">
    <source>
        <dbReference type="Proteomes" id="UP000256964"/>
    </source>
</evidence>
<dbReference type="EMBL" id="KZ857490">
    <property type="protein sequence ID" value="RDX42198.1"/>
    <property type="molecule type" value="Genomic_DNA"/>
</dbReference>
<dbReference type="STRING" id="139420.A0A371CPH3"/>
<dbReference type="Pfam" id="PF10551">
    <property type="entry name" value="MULE"/>
    <property type="match status" value="1"/>
</dbReference>
<dbReference type="AlphaFoldDB" id="A0A371CPH3"/>
<accession>A0A371CPH3</accession>
<protein>
    <recommendedName>
        <fullName evidence="1">MULE transposase domain-containing protein</fullName>
    </recommendedName>
</protein>